<dbReference type="Pfam" id="PF01029">
    <property type="entry name" value="NusB"/>
    <property type="match status" value="1"/>
</dbReference>
<evidence type="ECO:0000256" key="3">
    <source>
        <dbReference type="ARBA" id="ARBA00012140"/>
    </source>
</evidence>
<dbReference type="GO" id="GO:0003723">
    <property type="term" value="F:RNA binding"/>
    <property type="evidence" value="ECO:0007669"/>
    <property type="project" value="UniProtKB-UniRule"/>
</dbReference>
<dbReference type="PANTHER" id="PTHR22807">
    <property type="entry name" value="NOP2 YEAST -RELATED NOL1/NOP2/FMU SUN DOMAIN-CONTAINING"/>
    <property type="match status" value="1"/>
</dbReference>
<feature type="binding site" evidence="13">
    <location>
        <position position="310"/>
    </location>
    <ligand>
        <name>S-adenosyl-L-methionine</name>
        <dbReference type="ChEBI" id="CHEBI:59789"/>
    </ligand>
</feature>
<dbReference type="GO" id="GO:0005737">
    <property type="term" value="C:cytoplasm"/>
    <property type="evidence" value="ECO:0007669"/>
    <property type="project" value="UniProtKB-SubCell"/>
</dbReference>
<evidence type="ECO:0000256" key="11">
    <source>
        <dbReference type="ARBA" id="ARBA00031088"/>
    </source>
</evidence>
<comment type="similarity">
    <text evidence="13">Belongs to the class I-like SAM-binding methyltransferase superfamily. RsmB/NOP family.</text>
</comment>
<keyword evidence="6 13" id="KW-0489">Methyltransferase</keyword>
<dbReference type="STRING" id="1121291.SAMN02745134_01363"/>
<dbReference type="InterPro" id="IPR023267">
    <property type="entry name" value="RCMT"/>
</dbReference>
<keyword evidence="7 13" id="KW-0808">Transferase</keyword>
<feature type="binding site" evidence="13">
    <location>
        <position position="283"/>
    </location>
    <ligand>
        <name>S-adenosyl-L-methionine</name>
        <dbReference type="ChEBI" id="CHEBI:59789"/>
    </ligand>
</feature>
<dbReference type="Proteomes" id="UP000192468">
    <property type="component" value="Unassembled WGS sequence"/>
</dbReference>
<dbReference type="InterPro" id="IPR004573">
    <property type="entry name" value="rRNA_ssu_MeTfrase_B"/>
</dbReference>
<evidence type="ECO:0000256" key="13">
    <source>
        <dbReference type="PROSITE-ProRule" id="PRU01023"/>
    </source>
</evidence>
<dbReference type="SUPFAM" id="SSF53335">
    <property type="entry name" value="S-adenosyl-L-methionine-dependent methyltransferases"/>
    <property type="match status" value="1"/>
</dbReference>
<feature type="binding site" evidence="13">
    <location>
        <position position="328"/>
    </location>
    <ligand>
        <name>S-adenosyl-L-methionine</name>
        <dbReference type="ChEBI" id="CHEBI:59789"/>
    </ligand>
</feature>
<dbReference type="GO" id="GO:0006355">
    <property type="term" value="P:regulation of DNA-templated transcription"/>
    <property type="evidence" value="ECO:0007669"/>
    <property type="project" value="InterPro"/>
</dbReference>
<dbReference type="PRINTS" id="PR02008">
    <property type="entry name" value="RCMTFAMILY"/>
</dbReference>
<comment type="function">
    <text evidence="1">Specifically methylates the cytosine at position 967 (m5C967) of 16S rRNA.</text>
</comment>
<dbReference type="Pfam" id="PF01189">
    <property type="entry name" value="Methyltr_RsmB-F"/>
    <property type="match status" value="1"/>
</dbReference>
<dbReference type="NCBIfam" id="NF011494">
    <property type="entry name" value="PRK14902.1"/>
    <property type="match status" value="1"/>
</dbReference>
<feature type="binding site" evidence="13">
    <location>
        <begin position="259"/>
        <end position="265"/>
    </location>
    <ligand>
        <name>S-adenosyl-L-methionine</name>
        <dbReference type="ChEBI" id="CHEBI:59789"/>
    </ligand>
</feature>
<comment type="subcellular location">
    <subcellularLocation>
        <location evidence="2">Cytoplasm</location>
    </subcellularLocation>
</comment>
<dbReference type="InterPro" id="IPR054728">
    <property type="entry name" value="RsmB-like_ferredoxin"/>
</dbReference>
<dbReference type="InterPro" id="IPR035926">
    <property type="entry name" value="NusB-like_sf"/>
</dbReference>
<evidence type="ECO:0000256" key="6">
    <source>
        <dbReference type="ARBA" id="ARBA00022603"/>
    </source>
</evidence>
<evidence type="ECO:0000256" key="4">
    <source>
        <dbReference type="ARBA" id="ARBA00022490"/>
    </source>
</evidence>
<dbReference type="Gene3D" id="1.10.940.10">
    <property type="entry name" value="NusB-like"/>
    <property type="match status" value="1"/>
</dbReference>
<dbReference type="InterPro" id="IPR001678">
    <property type="entry name" value="MeTrfase_RsmB-F_NOP2_dom"/>
</dbReference>
<evidence type="ECO:0000256" key="8">
    <source>
        <dbReference type="ARBA" id="ARBA00022691"/>
    </source>
</evidence>
<dbReference type="OrthoDB" id="9810297at2"/>
<evidence type="ECO:0000256" key="9">
    <source>
        <dbReference type="ARBA" id="ARBA00022884"/>
    </source>
</evidence>
<reference evidence="15 16" key="1">
    <citation type="submission" date="2017-04" db="EMBL/GenBank/DDBJ databases">
        <authorList>
            <person name="Afonso C.L."/>
            <person name="Miller P.J."/>
            <person name="Scott M.A."/>
            <person name="Spackman E."/>
            <person name="Goraichik I."/>
            <person name="Dimitrov K.M."/>
            <person name="Suarez D.L."/>
            <person name="Swayne D.E."/>
        </authorList>
    </citation>
    <scope>NUCLEOTIDE SEQUENCE [LARGE SCALE GENOMIC DNA]</scope>
    <source>
        <strain evidence="15 16">DSM 12555</strain>
    </source>
</reference>
<dbReference type="Gene3D" id="3.40.50.150">
    <property type="entry name" value="Vaccinia Virus protein VP39"/>
    <property type="match status" value="1"/>
</dbReference>
<dbReference type="InterPro" id="IPR049560">
    <property type="entry name" value="MeTrfase_RsmB-F_NOP2_cat"/>
</dbReference>
<keyword evidence="4" id="KW-0963">Cytoplasm</keyword>
<dbReference type="FunFam" id="3.40.50.150:FF:000022">
    <property type="entry name" value="Ribosomal RNA small subunit methyltransferase B"/>
    <property type="match status" value="1"/>
</dbReference>
<dbReference type="EC" id="2.1.1.176" evidence="3"/>
<dbReference type="Gene3D" id="3.30.70.1170">
    <property type="entry name" value="Sun protein, domain 3"/>
    <property type="match status" value="1"/>
</dbReference>
<dbReference type="PROSITE" id="PS51686">
    <property type="entry name" value="SAM_MT_RSMB_NOP"/>
    <property type="match status" value="1"/>
</dbReference>
<evidence type="ECO:0000256" key="7">
    <source>
        <dbReference type="ARBA" id="ARBA00022679"/>
    </source>
</evidence>
<dbReference type="PANTHER" id="PTHR22807:SF53">
    <property type="entry name" value="RIBOSOMAL RNA SMALL SUBUNIT METHYLTRANSFERASE B-RELATED"/>
    <property type="match status" value="1"/>
</dbReference>
<evidence type="ECO:0000256" key="12">
    <source>
        <dbReference type="ARBA" id="ARBA00047283"/>
    </source>
</evidence>
<dbReference type="NCBIfam" id="TIGR00563">
    <property type="entry name" value="rsmB"/>
    <property type="match status" value="1"/>
</dbReference>
<keyword evidence="5" id="KW-0698">rRNA processing</keyword>
<organism evidence="15 16">
    <name type="scientific">Clostridium acidisoli DSM 12555</name>
    <dbReference type="NCBI Taxonomy" id="1121291"/>
    <lineage>
        <taxon>Bacteria</taxon>
        <taxon>Bacillati</taxon>
        <taxon>Bacillota</taxon>
        <taxon>Clostridia</taxon>
        <taxon>Eubacteriales</taxon>
        <taxon>Clostridiaceae</taxon>
        <taxon>Clostridium</taxon>
    </lineage>
</organism>
<comment type="catalytic activity">
    <reaction evidence="12">
        <text>cytidine(967) in 16S rRNA + S-adenosyl-L-methionine = 5-methylcytidine(967) in 16S rRNA + S-adenosyl-L-homocysteine + H(+)</text>
        <dbReference type="Rhea" id="RHEA:42748"/>
        <dbReference type="Rhea" id="RHEA-COMP:10219"/>
        <dbReference type="Rhea" id="RHEA-COMP:10220"/>
        <dbReference type="ChEBI" id="CHEBI:15378"/>
        <dbReference type="ChEBI" id="CHEBI:57856"/>
        <dbReference type="ChEBI" id="CHEBI:59789"/>
        <dbReference type="ChEBI" id="CHEBI:74483"/>
        <dbReference type="ChEBI" id="CHEBI:82748"/>
        <dbReference type="EC" id="2.1.1.176"/>
    </reaction>
</comment>
<name>A0A1W1XCM0_9CLOT</name>
<keyword evidence="16" id="KW-1185">Reference proteome</keyword>
<accession>A0A1W1XCM0</accession>
<evidence type="ECO:0000313" key="15">
    <source>
        <dbReference type="EMBL" id="SMC21592.1"/>
    </source>
</evidence>
<proteinExistence type="inferred from homology"/>
<gene>
    <name evidence="15" type="ORF">SAMN02745134_01363</name>
</gene>
<dbReference type="RefSeq" id="WP_084114857.1">
    <property type="nucleotide sequence ID" value="NZ_FWXH01000003.1"/>
</dbReference>
<dbReference type="GO" id="GO:0008649">
    <property type="term" value="F:rRNA methyltransferase activity"/>
    <property type="evidence" value="ECO:0007669"/>
    <property type="project" value="InterPro"/>
</dbReference>
<sequence length="445" mass="51071">MKKSREIALTVLDGVTGGKEAYSNILLNRCISESNLNEKDRGLVTEIVYGTLKYKYTIDKILAYFIKKDFKKLDLSVLNMIRISIYQIKYLDKIPEFAAVNEAVDIIKKSNGVGASKFVNGVLRNYLRNKDVNFVKDNEMEKLCFEYSFEPWMSKLFIKQYGKERAIDIMRGSNEVPSISFRTNVIRTNTEQVLKKLKEAEFMAEKGYIASEAVTIIKGKNIEDNKLFNEGYITVQDESAMLVASSMELEEDMKVFDMCSAPGGKTTHISEIMNNTGEVKAFDIHRNKLKLIENSAKRIGLSNITLTELDSSNFKEEYEETADRVLIDVPCSGLGIIRKKPEIKWNKTSKDLRSLINIQKKIMEAACRYVKVNGILMYSTCTLNKEENEENIKWFLSTHKEFIVETLCFDEKDNIMYNENGSVTILPNKYMDGFFICKLRKLGRC</sequence>
<protein>
    <recommendedName>
        <fullName evidence="3">16S rRNA (cytosine(967)-C(5))-methyltransferase</fullName>
        <ecNumber evidence="3">2.1.1.176</ecNumber>
    </recommendedName>
    <alternativeName>
        <fullName evidence="10">16S rRNA m5C967 methyltransferase</fullName>
    </alternativeName>
    <alternativeName>
        <fullName evidence="11">rRNA (cytosine-C(5)-)-methyltransferase RsmB</fullName>
    </alternativeName>
</protein>
<evidence type="ECO:0000259" key="14">
    <source>
        <dbReference type="PROSITE" id="PS51686"/>
    </source>
</evidence>
<feature type="domain" description="SAM-dependent MTase RsmB/NOP-type" evidence="14">
    <location>
        <begin position="169"/>
        <end position="442"/>
    </location>
</feature>
<dbReference type="InterPro" id="IPR006027">
    <property type="entry name" value="NusB_RsmB_TIM44"/>
</dbReference>
<keyword evidence="8 13" id="KW-0949">S-adenosyl-L-methionine</keyword>
<evidence type="ECO:0000256" key="2">
    <source>
        <dbReference type="ARBA" id="ARBA00004496"/>
    </source>
</evidence>
<evidence type="ECO:0000256" key="5">
    <source>
        <dbReference type="ARBA" id="ARBA00022552"/>
    </source>
</evidence>
<keyword evidence="9 13" id="KW-0694">RNA-binding</keyword>
<evidence type="ECO:0000256" key="10">
    <source>
        <dbReference type="ARBA" id="ARBA00030399"/>
    </source>
</evidence>
<dbReference type="AlphaFoldDB" id="A0A1W1XCM0"/>
<feature type="active site" description="Nucleophile" evidence="13">
    <location>
        <position position="381"/>
    </location>
</feature>
<evidence type="ECO:0000313" key="16">
    <source>
        <dbReference type="Proteomes" id="UP000192468"/>
    </source>
</evidence>
<dbReference type="SUPFAM" id="SSF48013">
    <property type="entry name" value="NusB-like"/>
    <property type="match status" value="1"/>
</dbReference>
<evidence type="ECO:0000256" key="1">
    <source>
        <dbReference type="ARBA" id="ARBA00002724"/>
    </source>
</evidence>
<dbReference type="EMBL" id="FWXH01000003">
    <property type="protein sequence ID" value="SMC21592.1"/>
    <property type="molecule type" value="Genomic_DNA"/>
</dbReference>
<dbReference type="FunFam" id="1.10.940.10:FF:000006">
    <property type="entry name" value="16S rRNA (Cytosine(967)-C(5))-methyltransferase RsmB"/>
    <property type="match status" value="1"/>
</dbReference>
<dbReference type="Pfam" id="PF22458">
    <property type="entry name" value="RsmF-B_ferredox"/>
    <property type="match status" value="1"/>
</dbReference>
<dbReference type="InterPro" id="IPR029063">
    <property type="entry name" value="SAM-dependent_MTases_sf"/>
</dbReference>